<feature type="compositionally biased region" description="Polar residues" evidence="1">
    <location>
        <begin position="81"/>
        <end position="94"/>
    </location>
</feature>
<protein>
    <submittedName>
        <fullName evidence="2">Uncharacterized protein</fullName>
    </submittedName>
</protein>
<dbReference type="OrthoDB" id="423098at2"/>
<evidence type="ECO:0000313" key="3">
    <source>
        <dbReference type="Proteomes" id="UP000184550"/>
    </source>
</evidence>
<keyword evidence="3" id="KW-1185">Reference proteome</keyword>
<evidence type="ECO:0000256" key="1">
    <source>
        <dbReference type="SAM" id="MobiDB-lite"/>
    </source>
</evidence>
<accession>A0A7Z9BK81</accession>
<dbReference type="Proteomes" id="UP000184550">
    <property type="component" value="Unassembled WGS sequence"/>
</dbReference>
<dbReference type="AlphaFoldDB" id="A0A7Z9BK81"/>
<feature type="compositionally biased region" description="Acidic residues" evidence="1">
    <location>
        <begin position="96"/>
        <end position="106"/>
    </location>
</feature>
<feature type="compositionally biased region" description="Acidic residues" evidence="1">
    <location>
        <begin position="210"/>
        <end position="222"/>
    </location>
</feature>
<evidence type="ECO:0000313" key="2">
    <source>
        <dbReference type="EMBL" id="VXD14216.1"/>
    </source>
</evidence>
<gene>
    <name evidence="2" type="ORF">PL8927_270305</name>
</gene>
<organism evidence="2 3">
    <name type="scientific">Planktothrix serta PCC 8927</name>
    <dbReference type="NCBI Taxonomy" id="671068"/>
    <lineage>
        <taxon>Bacteria</taxon>
        <taxon>Bacillati</taxon>
        <taxon>Cyanobacteriota</taxon>
        <taxon>Cyanophyceae</taxon>
        <taxon>Oscillatoriophycideae</taxon>
        <taxon>Oscillatoriales</taxon>
        <taxon>Microcoleaceae</taxon>
        <taxon>Planktothrix</taxon>
    </lineage>
</organism>
<comment type="caution">
    <text evidence="2">The sequence shown here is derived from an EMBL/GenBank/DDBJ whole genome shotgun (WGS) entry which is preliminary data.</text>
</comment>
<proteinExistence type="predicted"/>
<feature type="region of interest" description="Disordered" evidence="1">
    <location>
        <begin position="1"/>
        <end position="108"/>
    </location>
</feature>
<feature type="region of interest" description="Disordered" evidence="1">
    <location>
        <begin position="203"/>
        <end position="232"/>
    </location>
</feature>
<reference evidence="2" key="1">
    <citation type="submission" date="2019-10" db="EMBL/GenBank/DDBJ databases">
        <authorList>
            <consortium name="Genoscope - CEA"/>
            <person name="William W."/>
        </authorList>
    </citation>
    <scope>NUCLEOTIDE SEQUENCE [LARGE SCALE GENOMIC DNA]</scope>
    <source>
        <strain evidence="2">BBR_PRJEB10992</strain>
    </source>
</reference>
<sequence length="386" mass="43109">MSPSPNRSKASKRSSRSTPANSLAVNMSKDVPLDSPNESESVILETPETPKTPETLETPETPEAPPEPESASETPPVPPSDDQTSPDVSGQTEMAETVELEAESSESVERLWQHPIPPPSEARQYRAIGLVHGRYIASADQFTQGTLVTSEGKLLDAVLLGRVMSLVKKHIDLDQDHLWVVYPRTRQEEGNLHVQIMGVWEPETLRSDESETDSESSPDTEDSTPVASEPKLAESWDKTEALPKVQQGYFSIRGEVVYQSQEAEKYVIVKIRQAPRKDNDKPKFFKLKLIGIAGMRSVGHFWDLHVQLQEDYLVIQESHDIGMIPNKRRKPPFQKGGPRRQPGQGYSNTGSRPPYKPKFQSDQAPPPPRREPIAKPLKRKSSTEES</sequence>
<dbReference type="EMBL" id="CZCU02000099">
    <property type="protein sequence ID" value="VXD14216.1"/>
    <property type="molecule type" value="Genomic_DNA"/>
</dbReference>
<feature type="region of interest" description="Disordered" evidence="1">
    <location>
        <begin position="323"/>
        <end position="386"/>
    </location>
</feature>
<name>A0A7Z9BK81_9CYAN</name>
<feature type="compositionally biased region" description="Low complexity" evidence="1">
    <location>
        <begin position="44"/>
        <end position="61"/>
    </location>
</feature>